<dbReference type="OrthoDB" id="826196at2"/>
<protein>
    <submittedName>
        <fullName evidence="6">DoxX-like protein</fullName>
    </submittedName>
</protein>
<keyword evidence="4 5" id="KW-0472">Membrane</keyword>
<dbReference type="Proteomes" id="UP000228740">
    <property type="component" value="Unassembled WGS sequence"/>
</dbReference>
<dbReference type="Pfam" id="PF13564">
    <property type="entry name" value="DoxX_2"/>
    <property type="match status" value="1"/>
</dbReference>
<feature type="transmembrane region" description="Helical" evidence="5">
    <location>
        <begin position="44"/>
        <end position="62"/>
    </location>
</feature>
<feature type="transmembrane region" description="Helical" evidence="5">
    <location>
        <begin position="6"/>
        <end position="23"/>
    </location>
</feature>
<dbReference type="EMBL" id="PGFD01000001">
    <property type="protein sequence ID" value="PJJ66443.1"/>
    <property type="molecule type" value="Genomic_DNA"/>
</dbReference>
<organism evidence="6 7">
    <name type="scientific">Chryseobacterium geocarposphaerae</name>
    <dbReference type="NCBI Taxonomy" id="1416776"/>
    <lineage>
        <taxon>Bacteria</taxon>
        <taxon>Pseudomonadati</taxon>
        <taxon>Bacteroidota</taxon>
        <taxon>Flavobacteriia</taxon>
        <taxon>Flavobacteriales</taxon>
        <taxon>Weeksellaceae</taxon>
        <taxon>Chryseobacterium group</taxon>
        <taxon>Chryseobacterium</taxon>
    </lineage>
</organism>
<dbReference type="InterPro" id="IPR032808">
    <property type="entry name" value="DoxX"/>
</dbReference>
<dbReference type="GO" id="GO:0016020">
    <property type="term" value="C:membrane"/>
    <property type="evidence" value="ECO:0007669"/>
    <property type="project" value="UniProtKB-SubCell"/>
</dbReference>
<evidence type="ECO:0000256" key="2">
    <source>
        <dbReference type="ARBA" id="ARBA00022692"/>
    </source>
</evidence>
<evidence type="ECO:0000256" key="1">
    <source>
        <dbReference type="ARBA" id="ARBA00004141"/>
    </source>
</evidence>
<evidence type="ECO:0000256" key="5">
    <source>
        <dbReference type="SAM" id="Phobius"/>
    </source>
</evidence>
<gene>
    <name evidence="6" type="ORF">CLV73_0427</name>
</gene>
<keyword evidence="3 5" id="KW-1133">Transmembrane helix</keyword>
<reference evidence="6 7" key="1">
    <citation type="submission" date="2017-11" db="EMBL/GenBank/DDBJ databases">
        <title>Genomic Encyclopedia of Archaeal and Bacterial Type Strains, Phase II (KMG-II): From Individual Species to Whole Genera.</title>
        <authorList>
            <person name="Goeker M."/>
        </authorList>
    </citation>
    <scope>NUCLEOTIDE SEQUENCE [LARGE SCALE GENOMIC DNA]</scope>
    <source>
        <strain evidence="6 7">DSM 27617</strain>
    </source>
</reference>
<proteinExistence type="predicted"/>
<accession>A0A2M9C6K4</accession>
<dbReference type="RefSeq" id="WP_100375237.1">
    <property type="nucleotide sequence ID" value="NZ_PGFD01000001.1"/>
</dbReference>
<evidence type="ECO:0000256" key="4">
    <source>
        <dbReference type="ARBA" id="ARBA00023136"/>
    </source>
</evidence>
<evidence type="ECO:0000313" key="6">
    <source>
        <dbReference type="EMBL" id="PJJ66443.1"/>
    </source>
</evidence>
<comment type="caution">
    <text evidence="6">The sequence shown here is derived from an EMBL/GenBank/DDBJ whole genome shotgun (WGS) entry which is preliminary data.</text>
</comment>
<sequence>MILKIINSALILVAIFMGLKQGWAMLSGKPEMIAMFSKWNISKTGLMVIGATTMLSALLIIFPKTFVWGNFLMAAGILLIISFHLLDRDLKGMAIELPFLLLNLIIIYLQHPLKDGAL</sequence>
<feature type="transmembrane region" description="Helical" evidence="5">
    <location>
        <begin position="68"/>
        <end position="86"/>
    </location>
</feature>
<keyword evidence="7" id="KW-1185">Reference proteome</keyword>
<comment type="subcellular location">
    <subcellularLocation>
        <location evidence="1">Membrane</location>
        <topology evidence="1">Multi-pass membrane protein</topology>
    </subcellularLocation>
</comment>
<name>A0A2M9C6K4_9FLAO</name>
<feature type="transmembrane region" description="Helical" evidence="5">
    <location>
        <begin position="93"/>
        <end position="111"/>
    </location>
</feature>
<keyword evidence="2 5" id="KW-0812">Transmembrane</keyword>
<evidence type="ECO:0000256" key="3">
    <source>
        <dbReference type="ARBA" id="ARBA00022989"/>
    </source>
</evidence>
<dbReference type="AlphaFoldDB" id="A0A2M9C6K4"/>
<evidence type="ECO:0000313" key="7">
    <source>
        <dbReference type="Proteomes" id="UP000228740"/>
    </source>
</evidence>